<dbReference type="FunFam" id="3.20.20.70:FF:000059">
    <property type="entry name" value="N-ethylmaleimide reductase, FMN-linked"/>
    <property type="match status" value="1"/>
</dbReference>
<evidence type="ECO:0000313" key="5">
    <source>
        <dbReference type="EMBL" id="PRM87559.1"/>
    </source>
</evidence>
<organism evidence="5 6">
    <name type="scientific">Aliarcobacter cryaerophilus</name>
    <dbReference type="NCBI Taxonomy" id="28198"/>
    <lineage>
        <taxon>Bacteria</taxon>
        <taxon>Pseudomonadati</taxon>
        <taxon>Campylobacterota</taxon>
        <taxon>Epsilonproteobacteria</taxon>
        <taxon>Campylobacterales</taxon>
        <taxon>Arcobacteraceae</taxon>
        <taxon>Aliarcobacter</taxon>
    </lineage>
</organism>
<dbReference type="InterPro" id="IPR013785">
    <property type="entry name" value="Aldolase_TIM"/>
</dbReference>
<comment type="similarity">
    <text evidence="2">Belongs to the NADH:flavin oxidoreductase/NADH oxidase family.</text>
</comment>
<dbReference type="Gene3D" id="3.20.20.70">
    <property type="entry name" value="Aldolase class I"/>
    <property type="match status" value="1"/>
</dbReference>
<dbReference type="CDD" id="cd02933">
    <property type="entry name" value="OYE_like_FMN"/>
    <property type="match status" value="1"/>
</dbReference>
<name>A0A2S9SLV5_9BACT</name>
<feature type="domain" description="NADH:flavin oxidoreductase/NADH oxidase N-terminal" evidence="4">
    <location>
        <begin position="3"/>
        <end position="330"/>
    </location>
</feature>
<dbReference type="Pfam" id="PF00724">
    <property type="entry name" value="Oxidored_FMN"/>
    <property type="match status" value="1"/>
</dbReference>
<dbReference type="GO" id="GO:0016628">
    <property type="term" value="F:oxidoreductase activity, acting on the CH-CH group of donors, NAD or NADP as acceptor"/>
    <property type="evidence" value="ECO:0007669"/>
    <property type="project" value="UniProtKB-ARBA"/>
</dbReference>
<dbReference type="PANTHER" id="PTHR22893">
    <property type="entry name" value="NADH OXIDOREDUCTASE-RELATED"/>
    <property type="match status" value="1"/>
</dbReference>
<dbReference type="SUPFAM" id="SSF51395">
    <property type="entry name" value="FMN-linked oxidoreductases"/>
    <property type="match status" value="1"/>
</dbReference>
<keyword evidence="3" id="KW-0560">Oxidoreductase</keyword>
<dbReference type="InterPro" id="IPR045247">
    <property type="entry name" value="Oye-like"/>
</dbReference>
<evidence type="ECO:0000256" key="1">
    <source>
        <dbReference type="ARBA" id="ARBA00001917"/>
    </source>
</evidence>
<dbReference type="AlphaFoldDB" id="A0A2S9SLV5"/>
<sequence>MNLFSEIKIGQNILKNRIIMAPMTRCRAVINNSANDLIAEYYSQRASAGLIIAEASQVSSIGTGYPCTPGIYSKEQIEGWSKVTKAVHDKGGLIFLQIWHTGRSSHPSLIGGETPVAPSAIKIDGQLYTYEGLAEFPTPRALEISEIKEIVNQFEQAAKNAIEAGFDGVEIHGANGYLIDEFLKDGSNKREDEYGGSIENRSKFLFEIIEAVSNSIGNDKTALRLSPCGTFNGMSDSNPKKHFSYICEKLNDYDLAYLHIMNPLEGDIRHGGVDIKLDVFRKVYQGTLVGNGGYTKESGNKAIEENIADAISFGAIYTSNPDLVERFKVDAPLTQSDPNTFYTQDEKGFTDYKFIN</sequence>
<dbReference type="InterPro" id="IPR001155">
    <property type="entry name" value="OxRdtase_FMN_N"/>
</dbReference>
<dbReference type="RefSeq" id="WP_105909369.1">
    <property type="nucleotide sequence ID" value="NZ_NXGJ01000008.1"/>
</dbReference>
<comment type="caution">
    <text evidence="5">The sequence shown here is derived from an EMBL/GenBank/DDBJ whole genome shotgun (WGS) entry which is preliminary data.</text>
</comment>
<evidence type="ECO:0000256" key="2">
    <source>
        <dbReference type="ARBA" id="ARBA00005979"/>
    </source>
</evidence>
<dbReference type="PANTHER" id="PTHR22893:SF91">
    <property type="entry name" value="NADPH DEHYDROGENASE 2-RELATED"/>
    <property type="match status" value="1"/>
</dbReference>
<protein>
    <submittedName>
        <fullName evidence="5">Alkene reductase</fullName>
    </submittedName>
</protein>
<dbReference type="Proteomes" id="UP000239065">
    <property type="component" value="Unassembled WGS sequence"/>
</dbReference>
<dbReference type="GO" id="GO:0005829">
    <property type="term" value="C:cytosol"/>
    <property type="evidence" value="ECO:0007669"/>
    <property type="project" value="UniProtKB-ARBA"/>
</dbReference>
<evidence type="ECO:0000259" key="4">
    <source>
        <dbReference type="Pfam" id="PF00724"/>
    </source>
</evidence>
<comment type="cofactor">
    <cofactor evidence="1">
        <name>FMN</name>
        <dbReference type="ChEBI" id="CHEBI:58210"/>
    </cofactor>
</comment>
<dbReference type="EMBL" id="NXGJ01000008">
    <property type="protein sequence ID" value="PRM87559.1"/>
    <property type="molecule type" value="Genomic_DNA"/>
</dbReference>
<evidence type="ECO:0000256" key="3">
    <source>
        <dbReference type="ARBA" id="ARBA00023002"/>
    </source>
</evidence>
<dbReference type="GO" id="GO:0010181">
    <property type="term" value="F:FMN binding"/>
    <property type="evidence" value="ECO:0007669"/>
    <property type="project" value="InterPro"/>
</dbReference>
<evidence type="ECO:0000313" key="6">
    <source>
        <dbReference type="Proteomes" id="UP000239065"/>
    </source>
</evidence>
<gene>
    <name evidence="5" type="ORF">CJ669_07345</name>
</gene>
<accession>A0A2S9SLV5</accession>
<proteinExistence type="inferred from homology"/>
<reference evidence="5 6" key="1">
    <citation type="submission" date="2017-09" db="EMBL/GenBank/DDBJ databases">
        <title>Reassesment of A. cryaerophilus.</title>
        <authorList>
            <person name="Perez-Cataluna A."/>
            <person name="Collado L."/>
            <person name="Salgado O."/>
            <person name="Lefinanco V."/>
            <person name="Figueras M.J."/>
        </authorList>
    </citation>
    <scope>NUCLEOTIDE SEQUENCE [LARGE SCALE GENOMIC DNA]</scope>
    <source>
        <strain evidence="5 6">LMG 9861</strain>
    </source>
</reference>